<gene>
    <name evidence="6" type="primary">dagK</name>
    <name evidence="6" type="ORF">CD178_03115</name>
</gene>
<evidence type="ECO:0000256" key="1">
    <source>
        <dbReference type="ARBA" id="ARBA00022679"/>
    </source>
</evidence>
<dbReference type="Pfam" id="PF00781">
    <property type="entry name" value="DAGK_cat"/>
    <property type="match status" value="1"/>
</dbReference>
<keyword evidence="7" id="KW-1185">Reference proteome</keyword>
<proteinExistence type="predicted"/>
<dbReference type="InterPro" id="IPR016064">
    <property type="entry name" value="NAD/diacylglycerol_kinase_sf"/>
</dbReference>
<dbReference type="OrthoDB" id="9815110at2"/>
<dbReference type="InterPro" id="IPR001206">
    <property type="entry name" value="Diacylglycerol_kinase_cat_dom"/>
</dbReference>
<dbReference type="AlphaFoldDB" id="A0A347WG66"/>
<dbReference type="InterPro" id="IPR050187">
    <property type="entry name" value="Lipid_Phosphate_FormReg"/>
</dbReference>
<dbReference type="InterPro" id="IPR045540">
    <property type="entry name" value="YegS/DAGK_C"/>
</dbReference>
<organism evidence="6 7">
    <name type="scientific">Komagataeibacter saccharivorans</name>
    <dbReference type="NCBI Taxonomy" id="265959"/>
    <lineage>
        <taxon>Bacteria</taxon>
        <taxon>Pseudomonadati</taxon>
        <taxon>Pseudomonadota</taxon>
        <taxon>Alphaproteobacteria</taxon>
        <taxon>Acetobacterales</taxon>
        <taxon>Acetobacteraceae</taxon>
        <taxon>Komagataeibacter</taxon>
    </lineage>
</organism>
<dbReference type="PANTHER" id="PTHR12358:SF106">
    <property type="entry name" value="LIPID KINASE YEGS"/>
    <property type="match status" value="1"/>
</dbReference>
<dbReference type="Gene3D" id="2.60.200.40">
    <property type="match status" value="1"/>
</dbReference>
<dbReference type="GO" id="GO:0004143">
    <property type="term" value="F:ATP-dependent diacylglycerol kinase activity"/>
    <property type="evidence" value="ECO:0007669"/>
    <property type="project" value="UniProtKB-EC"/>
</dbReference>
<dbReference type="Gene3D" id="3.40.50.10330">
    <property type="entry name" value="Probable inorganic polyphosphate/atp-NAD kinase, domain 1"/>
    <property type="match status" value="1"/>
</dbReference>
<sequence>MPVQHKTAVIIVNEKCGGHSRTRIAHFAQCLRGAGFVVDIVPTAFRGHATALARKAVHDQKYTHIVAAGGDGTIAEIAEGMAGSDCILGILPLGTANVLAHELGIPSDDAASAGVMARGNSRVIWPGHLQSDGWNGLFIQMAGIGFDAHVVHAVSTRLKSALGQFAYVLNTVRSLWRYRFEPLHVLLDGVEYDAVSVIVSKGSLYAGKYVLTRDSMLAEKRFSVVLFRAPGILATLRASLSLLRGNLARQRDVEIHTARCIEIRTPPGIPVQSDGDARQFTPVRIDIAERPIRIVSV</sequence>
<dbReference type="SUPFAM" id="SSF111331">
    <property type="entry name" value="NAD kinase/diacylglycerol kinase-like"/>
    <property type="match status" value="1"/>
</dbReference>
<dbReference type="PROSITE" id="PS50146">
    <property type="entry name" value="DAGK"/>
    <property type="match status" value="1"/>
</dbReference>
<keyword evidence="1 6" id="KW-0808">Transferase</keyword>
<protein>
    <submittedName>
        <fullName evidence="6">Diacylglycerol kinase</fullName>
        <ecNumber evidence="6">2.7.1.107</ecNumber>
    </submittedName>
</protein>
<dbReference type="KEGG" id="ksc:CD178_03115"/>
<dbReference type="GO" id="GO:0005524">
    <property type="term" value="F:ATP binding"/>
    <property type="evidence" value="ECO:0007669"/>
    <property type="project" value="UniProtKB-KW"/>
</dbReference>
<accession>A0A347WG66</accession>
<geneLocation type="plasmid" evidence="6 7">
    <name>unnamed1</name>
</geneLocation>
<evidence type="ECO:0000313" key="7">
    <source>
        <dbReference type="Proteomes" id="UP000264120"/>
    </source>
</evidence>
<keyword evidence="3 6" id="KW-0418">Kinase</keyword>
<evidence type="ECO:0000256" key="3">
    <source>
        <dbReference type="ARBA" id="ARBA00022777"/>
    </source>
</evidence>
<evidence type="ECO:0000256" key="2">
    <source>
        <dbReference type="ARBA" id="ARBA00022741"/>
    </source>
</evidence>
<keyword evidence="4" id="KW-0067">ATP-binding</keyword>
<dbReference type="EC" id="2.7.1.107" evidence="6"/>
<dbReference type="RefSeq" id="WP_118963782.1">
    <property type="nucleotide sequence ID" value="NZ_CP023037.1"/>
</dbReference>
<evidence type="ECO:0000313" key="6">
    <source>
        <dbReference type="EMBL" id="AXY23859.1"/>
    </source>
</evidence>
<evidence type="ECO:0000259" key="5">
    <source>
        <dbReference type="PROSITE" id="PS50146"/>
    </source>
</evidence>
<reference evidence="6 7" key="1">
    <citation type="submission" date="2017-08" db="EMBL/GenBank/DDBJ databases">
        <title>Complete genome sequence of Gluconacetobacter saccharivorans CV1 isolated from Fermented Vinegar.</title>
        <authorList>
            <person name="Kim S.-Y."/>
        </authorList>
    </citation>
    <scope>NUCLEOTIDE SEQUENCE [LARGE SCALE GENOMIC DNA]</scope>
    <source>
        <strain evidence="6 7">CV1</strain>
        <plasmid evidence="6 7">unnamed1</plasmid>
    </source>
</reference>
<name>A0A347WG66_9PROT</name>
<dbReference type="PANTHER" id="PTHR12358">
    <property type="entry name" value="SPHINGOSINE KINASE"/>
    <property type="match status" value="1"/>
</dbReference>
<keyword evidence="6" id="KW-0614">Plasmid</keyword>
<dbReference type="EMBL" id="CP023037">
    <property type="protein sequence ID" value="AXY23859.1"/>
    <property type="molecule type" value="Genomic_DNA"/>
</dbReference>
<feature type="domain" description="DAGKc" evidence="5">
    <location>
        <begin position="3"/>
        <end position="133"/>
    </location>
</feature>
<dbReference type="Proteomes" id="UP000264120">
    <property type="component" value="Plasmid unnamed1"/>
</dbReference>
<dbReference type="GO" id="GO:0005886">
    <property type="term" value="C:plasma membrane"/>
    <property type="evidence" value="ECO:0007669"/>
    <property type="project" value="TreeGrafter"/>
</dbReference>
<keyword evidence="2" id="KW-0547">Nucleotide-binding</keyword>
<dbReference type="SMART" id="SM00046">
    <property type="entry name" value="DAGKc"/>
    <property type="match status" value="1"/>
</dbReference>
<dbReference type="Pfam" id="PF19279">
    <property type="entry name" value="YegS_C"/>
    <property type="match status" value="1"/>
</dbReference>
<dbReference type="InterPro" id="IPR017438">
    <property type="entry name" value="ATP-NAD_kinase_N"/>
</dbReference>
<evidence type="ECO:0000256" key="4">
    <source>
        <dbReference type="ARBA" id="ARBA00022840"/>
    </source>
</evidence>